<reference evidence="3" key="1">
    <citation type="submission" date="2018-05" db="EMBL/GenBank/DDBJ databases">
        <authorList>
            <person name="Lanie J.A."/>
            <person name="Ng W.-L."/>
            <person name="Kazmierczak K.M."/>
            <person name="Andrzejewski T.M."/>
            <person name="Davidsen T.M."/>
            <person name="Wayne K.J."/>
            <person name="Tettelin H."/>
            <person name="Glass J.I."/>
            <person name="Rusch D."/>
            <person name="Podicherti R."/>
            <person name="Tsui H.-C.T."/>
            <person name="Winkler M.E."/>
        </authorList>
    </citation>
    <scope>NUCLEOTIDE SEQUENCE</scope>
</reference>
<sequence length="256" mass="28854">MPVNYLNVYLFSIFGGLLATVGGIVIFYSGMSEASFLVNRGMEITTYYLDKNRYDLYLFGLVYSITFGVALLLLLAAIVIPTKEQINKRTSETQIGETSGTGIPYTPEATTTEEETSDETETLPESDESLEIELEPDVESFGDDEDEEETAVTGGTEDEDSDVIYGTGKITDEAHRSFILNSPDSAVKFLLRKELDGKTLKSTQDEIYESWQNRGLSRGKLRKHFLKIMEWDSVPELEVSEIYEQVKDKVYEIKHT</sequence>
<feature type="compositionally biased region" description="Polar residues" evidence="1">
    <location>
        <begin position="92"/>
        <end position="101"/>
    </location>
</feature>
<accession>A0A381WKZ5</accession>
<feature type="transmembrane region" description="Helical" evidence="2">
    <location>
        <begin position="7"/>
        <end position="28"/>
    </location>
</feature>
<keyword evidence="2" id="KW-0472">Membrane</keyword>
<keyword evidence="2" id="KW-0812">Transmembrane</keyword>
<evidence type="ECO:0000313" key="3">
    <source>
        <dbReference type="EMBL" id="SVA53174.1"/>
    </source>
</evidence>
<gene>
    <name evidence="3" type="ORF">METZ01_LOCUS106028</name>
</gene>
<dbReference type="AlphaFoldDB" id="A0A381WKZ5"/>
<feature type="transmembrane region" description="Helical" evidence="2">
    <location>
        <begin position="56"/>
        <end position="80"/>
    </location>
</feature>
<dbReference type="EMBL" id="UINC01012137">
    <property type="protein sequence ID" value="SVA53174.1"/>
    <property type="molecule type" value="Genomic_DNA"/>
</dbReference>
<evidence type="ECO:0000256" key="1">
    <source>
        <dbReference type="SAM" id="MobiDB-lite"/>
    </source>
</evidence>
<keyword evidence="2" id="KW-1133">Transmembrane helix</keyword>
<feature type="compositionally biased region" description="Acidic residues" evidence="1">
    <location>
        <begin position="111"/>
        <end position="162"/>
    </location>
</feature>
<protein>
    <submittedName>
        <fullName evidence="3">Uncharacterized protein</fullName>
    </submittedName>
</protein>
<organism evidence="3">
    <name type="scientific">marine metagenome</name>
    <dbReference type="NCBI Taxonomy" id="408172"/>
    <lineage>
        <taxon>unclassified sequences</taxon>
        <taxon>metagenomes</taxon>
        <taxon>ecological metagenomes</taxon>
    </lineage>
</organism>
<evidence type="ECO:0000256" key="2">
    <source>
        <dbReference type="SAM" id="Phobius"/>
    </source>
</evidence>
<feature type="region of interest" description="Disordered" evidence="1">
    <location>
        <begin position="90"/>
        <end position="163"/>
    </location>
</feature>
<proteinExistence type="predicted"/>
<name>A0A381WKZ5_9ZZZZ</name>